<dbReference type="AlphaFoldDB" id="A0A8T0Y0J7"/>
<dbReference type="Proteomes" id="UP000823388">
    <property type="component" value="Chromosome 1K"/>
</dbReference>
<name>A0A8T0Y0J7_PANVG</name>
<protein>
    <submittedName>
        <fullName evidence="1">Uncharacterized protein</fullName>
    </submittedName>
</protein>
<evidence type="ECO:0000313" key="1">
    <source>
        <dbReference type="EMBL" id="KAG2660969.1"/>
    </source>
</evidence>
<gene>
    <name evidence="1" type="ORF">PVAP13_1KG471505</name>
</gene>
<proteinExistence type="predicted"/>
<evidence type="ECO:0000313" key="2">
    <source>
        <dbReference type="Proteomes" id="UP000823388"/>
    </source>
</evidence>
<organism evidence="1 2">
    <name type="scientific">Panicum virgatum</name>
    <name type="common">Blackwell switchgrass</name>
    <dbReference type="NCBI Taxonomy" id="38727"/>
    <lineage>
        <taxon>Eukaryota</taxon>
        <taxon>Viridiplantae</taxon>
        <taxon>Streptophyta</taxon>
        <taxon>Embryophyta</taxon>
        <taxon>Tracheophyta</taxon>
        <taxon>Spermatophyta</taxon>
        <taxon>Magnoliopsida</taxon>
        <taxon>Liliopsida</taxon>
        <taxon>Poales</taxon>
        <taxon>Poaceae</taxon>
        <taxon>PACMAD clade</taxon>
        <taxon>Panicoideae</taxon>
        <taxon>Panicodae</taxon>
        <taxon>Paniceae</taxon>
        <taxon>Panicinae</taxon>
        <taxon>Panicum</taxon>
        <taxon>Panicum sect. Hiantes</taxon>
    </lineage>
</organism>
<accession>A0A8T0Y0J7</accession>
<keyword evidence="2" id="KW-1185">Reference proteome</keyword>
<sequence>MDAQDFPAQNYIQLLLKGNNNMAALAFIYLQNFQFSINHQTSSPNLENSHMEFNFYSLALNDNLAKIIEFSTY</sequence>
<comment type="caution">
    <text evidence="1">The sequence shown here is derived from an EMBL/GenBank/DDBJ whole genome shotgun (WGS) entry which is preliminary data.</text>
</comment>
<dbReference type="EMBL" id="CM029037">
    <property type="protein sequence ID" value="KAG2660969.1"/>
    <property type="molecule type" value="Genomic_DNA"/>
</dbReference>
<reference evidence="1" key="1">
    <citation type="submission" date="2020-05" db="EMBL/GenBank/DDBJ databases">
        <title>WGS assembly of Panicum virgatum.</title>
        <authorList>
            <person name="Lovell J.T."/>
            <person name="Jenkins J."/>
            <person name="Shu S."/>
            <person name="Juenger T.E."/>
            <person name="Schmutz J."/>
        </authorList>
    </citation>
    <scope>NUCLEOTIDE SEQUENCE</scope>
    <source>
        <strain evidence="1">AP13</strain>
    </source>
</reference>